<dbReference type="PANTHER" id="PTHR12126:SF16">
    <property type="entry name" value="MIOREX COMPLEX COMPONENT 2"/>
    <property type="match status" value="1"/>
</dbReference>
<dbReference type="InterPro" id="IPR036291">
    <property type="entry name" value="NAD(P)-bd_dom_sf"/>
</dbReference>
<reference evidence="3 4" key="1">
    <citation type="journal article" date="2011" name="PLoS Genet.">
        <title>Genome sequencing and comparative transcriptomics of the model entomopathogenic fungi Metarhizium anisopliae and M. acridum.</title>
        <authorList>
            <person name="Gao Q."/>
            <person name="Jin K."/>
            <person name="Ying S.H."/>
            <person name="Zhang Y."/>
            <person name="Xiao G."/>
            <person name="Shang Y."/>
            <person name="Duan Z."/>
            <person name="Hu X."/>
            <person name="Xie X.Q."/>
            <person name="Zhou G."/>
            <person name="Peng G."/>
            <person name="Luo Z."/>
            <person name="Huang W."/>
            <person name="Wang B."/>
            <person name="Fang W."/>
            <person name="Wang S."/>
            <person name="Zhong Y."/>
            <person name="Ma L.J."/>
            <person name="St Leger R.J."/>
            <person name="Zhao G.P."/>
            <person name="Pei Y."/>
            <person name="Feng M.G."/>
            <person name="Xia Y."/>
            <person name="Wang C."/>
        </authorList>
    </citation>
    <scope>NUCLEOTIDE SEQUENCE [LARGE SCALE GENOMIC DNA]</scope>
    <source>
        <strain evidence="3 4">CQMa 102</strain>
    </source>
</reference>
<dbReference type="KEGG" id="maw:19248029"/>
<feature type="domain" description="NAD-dependent epimerase/dehydratase" evidence="2">
    <location>
        <begin position="132"/>
        <end position="208"/>
    </location>
</feature>
<name>E9E1H0_METAQ</name>
<dbReference type="FunCoup" id="E9E1H0">
    <property type="interactions" value="90"/>
</dbReference>
<dbReference type="PANTHER" id="PTHR12126">
    <property type="entry name" value="NADH-UBIQUINONE OXIDOREDUCTASE 39 KDA SUBUNIT-RELATED"/>
    <property type="match status" value="1"/>
</dbReference>
<sequence length="413" mass="44843">MQATDFRNFASTYALNLHGMCVTLRTRPQTGPPGRELPQVIPAQAGASTYDLMTFDTKRHPQILKLSVYPIALHPAQPFSSFFQFTQQSVIQLPASSTALHSQHKNPSKLPEHGSDSRSVHQIMAAAATRLVVCGGSGFLGSRICKYAVARGWEVTSISRSGEPKWDSVTSSPLPPSWSHKVSWERGDILRPATYAPLLKGADCVVHSMGILLEADYKGIVSGKESPLTGLQKMFSPVRERGINPLDRKAGEDIKPPNPTDQFSYEVMNRDSAVALAKHAAAEKASAFCYISAAGGAPIMPPRYITTKRQAEVAIATNFPEMRGVFVRPPFMYDSSRKITMGMAAMAGAGTLFTKMTGNYLKDFMGAAGTKPLQVDTVAEAVVEALSDETVKGPVEVPQIEELANKGWRKSML</sequence>
<dbReference type="InterPro" id="IPR051207">
    <property type="entry name" value="ComplexI_NDUFA9_subunit"/>
</dbReference>
<dbReference type="HOGENOM" id="CLU_055314_1_0_1"/>
<dbReference type="Gene3D" id="3.40.50.720">
    <property type="entry name" value="NAD(P)-binding Rossmann-like Domain"/>
    <property type="match status" value="1"/>
</dbReference>
<evidence type="ECO:0000313" key="4">
    <source>
        <dbReference type="Proteomes" id="UP000002499"/>
    </source>
</evidence>
<dbReference type="OrthoDB" id="276721at2759"/>
<evidence type="ECO:0000256" key="1">
    <source>
        <dbReference type="SAM" id="MobiDB-lite"/>
    </source>
</evidence>
<dbReference type="EMBL" id="GL698492">
    <property type="protein sequence ID" value="EFY90203.1"/>
    <property type="molecule type" value="Genomic_DNA"/>
</dbReference>
<dbReference type="eggNOG" id="KOG4288">
    <property type="taxonomic scope" value="Eukaryota"/>
</dbReference>
<dbReference type="Pfam" id="PF01370">
    <property type="entry name" value="Epimerase"/>
    <property type="match status" value="1"/>
</dbReference>
<dbReference type="AlphaFoldDB" id="E9E1H0"/>
<keyword evidence="4" id="KW-1185">Reference proteome</keyword>
<gene>
    <name evidence="3" type="ORF">MAC_03718</name>
</gene>
<feature type="region of interest" description="Disordered" evidence="1">
    <location>
        <begin position="97"/>
        <end position="117"/>
    </location>
</feature>
<dbReference type="OMA" id="WERADIF"/>
<evidence type="ECO:0000313" key="3">
    <source>
        <dbReference type="EMBL" id="EFY90203.1"/>
    </source>
</evidence>
<accession>E9E1H0</accession>
<dbReference type="Proteomes" id="UP000002499">
    <property type="component" value="Unassembled WGS sequence"/>
</dbReference>
<proteinExistence type="predicted"/>
<evidence type="ECO:0000259" key="2">
    <source>
        <dbReference type="Pfam" id="PF01370"/>
    </source>
</evidence>
<dbReference type="SUPFAM" id="SSF51735">
    <property type="entry name" value="NAD(P)-binding Rossmann-fold domains"/>
    <property type="match status" value="1"/>
</dbReference>
<organism evidence="4">
    <name type="scientific">Metarhizium acridum (strain CQMa 102)</name>
    <dbReference type="NCBI Taxonomy" id="655827"/>
    <lineage>
        <taxon>Eukaryota</taxon>
        <taxon>Fungi</taxon>
        <taxon>Dikarya</taxon>
        <taxon>Ascomycota</taxon>
        <taxon>Pezizomycotina</taxon>
        <taxon>Sordariomycetes</taxon>
        <taxon>Hypocreomycetidae</taxon>
        <taxon>Hypocreales</taxon>
        <taxon>Clavicipitaceae</taxon>
        <taxon>Metarhizium</taxon>
    </lineage>
</organism>
<dbReference type="InterPro" id="IPR001509">
    <property type="entry name" value="Epimerase_deHydtase"/>
</dbReference>
<protein>
    <submittedName>
        <fullName evidence="3">NAD dependent epimerase/dehydratase family protein</fullName>
    </submittedName>
</protein>
<dbReference type="GO" id="GO:0005739">
    <property type="term" value="C:mitochondrion"/>
    <property type="evidence" value="ECO:0007669"/>
    <property type="project" value="TreeGrafter"/>
</dbReference>
<dbReference type="GO" id="GO:0044877">
    <property type="term" value="F:protein-containing complex binding"/>
    <property type="evidence" value="ECO:0007669"/>
    <property type="project" value="TreeGrafter"/>
</dbReference>
<dbReference type="GeneID" id="19248029"/>
<dbReference type="InParanoid" id="E9E1H0"/>
<dbReference type="STRING" id="655827.E9E1H0"/>